<keyword evidence="5" id="KW-0862">Zinc</keyword>
<dbReference type="Gene3D" id="3.30.40.10">
    <property type="entry name" value="Zinc/RING finger domain, C3HC4 (zinc finger)"/>
    <property type="match status" value="1"/>
</dbReference>
<reference evidence="11" key="1">
    <citation type="submission" date="2022-11" db="UniProtKB">
        <authorList>
            <consortium name="WormBaseParasite"/>
        </authorList>
    </citation>
    <scope>IDENTIFICATION</scope>
</reference>
<evidence type="ECO:0000256" key="3">
    <source>
        <dbReference type="ARBA" id="ARBA00022723"/>
    </source>
</evidence>
<dbReference type="SMART" id="SM00184">
    <property type="entry name" value="RING"/>
    <property type="match status" value="1"/>
</dbReference>
<dbReference type="Proteomes" id="UP000887578">
    <property type="component" value="Unplaced"/>
</dbReference>
<dbReference type="AlphaFoldDB" id="A0A914R3P5"/>
<dbReference type="InterPro" id="IPR013083">
    <property type="entry name" value="Znf_RING/FYVE/PHD"/>
</dbReference>
<keyword evidence="3" id="KW-0479">Metal-binding</keyword>
<dbReference type="WBParaSite" id="PDA_v2.g607.t1">
    <property type="protein sequence ID" value="PDA_v2.g607.t1"/>
    <property type="gene ID" value="PDA_v2.g607"/>
</dbReference>
<dbReference type="PANTHER" id="PTHR46539:SF1">
    <property type="entry name" value="E3 UBIQUITIN-PROTEIN LIGASE ATL42"/>
    <property type="match status" value="1"/>
</dbReference>
<proteinExistence type="predicted"/>
<dbReference type="GO" id="GO:0016020">
    <property type="term" value="C:membrane"/>
    <property type="evidence" value="ECO:0007669"/>
    <property type="project" value="UniProtKB-SubCell"/>
</dbReference>
<dbReference type="PROSITE" id="PS50089">
    <property type="entry name" value="ZF_RING_2"/>
    <property type="match status" value="1"/>
</dbReference>
<keyword evidence="2" id="KW-0812">Transmembrane</keyword>
<keyword evidence="4 8" id="KW-0863">Zinc-finger</keyword>
<comment type="subcellular location">
    <subcellularLocation>
        <location evidence="1">Membrane</location>
    </subcellularLocation>
</comment>
<evidence type="ECO:0000256" key="2">
    <source>
        <dbReference type="ARBA" id="ARBA00022692"/>
    </source>
</evidence>
<dbReference type="Pfam" id="PF13639">
    <property type="entry name" value="zf-RING_2"/>
    <property type="match status" value="1"/>
</dbReference>
<protein>
    <submittedName>
        <fullName evidence="11">RING-type domain-containing protein</fullName>
    </submittedName>
</protein>
<evidence type="ECO:0000256" key="7">
    <source>
        <dbReference type="ARBA" id="ARBA00023136"/>
    </source>
</evidence>
<keyword evidence="10" id="KW-1185">Reference proteome</keyword>
<evidence type="ECO:0000256" key="1">
    <source>
        <dbReference type="ARBA" id="ARBA00004370"/>
    </source>
</evidence>
<dbReference type="GO" id="GO:0008270">
    <property type="term" value="F:zinc ion binding"/>
    <property type="evidence" value="ECO:0007669"/>
    <property type="project" value="UniProtKB-KW"/>
</dbReference>
<dbReference type="InterPro" id="IPR001841">
    <property type="entry name" value="Znf_RING"/>
</dbReference>
<name>A0A914R3P5_9BILA</name>
<evidence type="ECO:0000313" key="10">
    <source>
        <dbReference type="Proteomes" id="UP000887578"/>
    </source>
</evidence>
<feature type="domain" description="RING-type" evidence="9">
    <location>
        <begin position="11"/>
        <end position="52"/>
    </location>
</feature>
<evidence type="ECO:0000313" key="11">
    <source>
        <dbReference type="WBParaSite" id="PDA_v2.g607.t1"/>
    </source>
</evidence>
<dbReference type="PANTHER" id="PTHR46539">
    <property type="entry name" value="E3 UBIQUITIN-PROTEIN LIGASE ATL42"/>
    <property type="match status" value="1"/>
</dbReference>
<accession>A0A914R3P5</accession>
<evidence type="ECO:0000256" key="8">
    <source>
        <dbReference type="PROSITE-ProRule" id="PRU00175"/>
    </source>
</evidence>
<evidence type="ECO:0000256" key="5">
    <source>
        <dbReference type="ARBA" id="ARBA00022833"/>
    </source>
</evidence>
<keyword evidence="7" id="KW-0472">Membrane</keyword>
<keyword evidence="6" id="KW-1133">Transmembrane helix</keyword>
<organism evidence="10 11">
    <name type="scientific">Panagrolaimus davidi</name>
    <dbReference type="NCBI Taxonomy" id="227884"/>
    <lineage>
        <taxon>Eukaryota</taxon>
        <taxon>Metazoa</taxon>
        <taxon>Ecdysozoa</taxon>
        <taxon>Nematoda</taxon>
        <taxon>Chromadorea</taxon>
        <taxon>Rhabditida</taxon>
        <taxon>Tylenchina</taxon>
        <taxon>Panagrolaimomorpha</taxon>
        <taxon>Panagrolaimoidea</taxon>
        <taxon>Panagrolaimidae</taxon>
        <taxon>Panagrolaimus</taxon>
    </lineage>
</organism>
<evidence type="ECO:0000256" key="4">
    <source>
        <dbReference type="ARBA" id="ARBA00022771"/>
    </source>
</evidence>
<dbReference type="SUPFAM" id="SSF57850">
    <property type="entry name" value="RING/U-box"/>
    <property type="match status" value="1"/>
</dbReference>
<evidence type="ECO:0000259" key="9">
    <source>
        <dbReference type="PROSITE" id="PS50089"/>
    </source>
</evidence>
<evidence type="ECO:0000256" key="6">
    <source>
        <dbReference type="ARBA" id="ARBA00022989"/>
    </source>
</evidence>
<sequence>MSEKSPEIGQCPICLSNINKSNIYAISKCGHTFHQKCIHQWISSAYNCPTCRTNAFKCDIIKLFIQENNVETVIPQKEEILPYIEKKYDGFFRRIMKECRCQRFQYETGDLEYKCLKDFDINICSYENSGKIQIILPEKIILNTYQSKTLDIIRGKTNKKSIVDPNGKLFEHFYEGMRNGEFFITTRNKETCRSNKFRFPKFTIKRSLKNGENGKDFVRQNKNRIKFCFPKFTIKRSLKNGENGKVTIHVYSDDPKKSLEIQICPEHQSFFVEHLFEKKITRCTNSEYLCDHLHE</sequence>